<comment type="catalytic activity">
    <reaction evidence="1 8">
        <text>Hydrolysis of terminal non-reducing beta-D-galactose residues in beta-D-galactosides.</text>
        <dbReference type="EC" id="3.2.1.23"/>
    </reaction>
</comment>
<evidence type="ECO:0000313" key="13">
    <source>
        <dbReference type="Proteomes" id="UP001147747"/>
    </source>
</evidence>
<keyword evidence="13" id="KW-1185">Reference proteome</keyword>
<name>A0A9W9VE47_9EURO</name>
<dbReference type="Pfam" id="PF01301">
    <property type="entry name" value="Glyco_hydro_35"/>
    <property type="match status" value="1"/>
</dbReference>
<dbReference type="InterPro" id="IPR036833">
    <property type="entry name" value="BetaGal_dom3_sf"/>
</dbReference>
<comment type="similarity">
    <text evidence="2 9">Belongs to the glycosyl hydrolase 35 family.</text>
</comment>
<evidence type="ECO:0000313" key="12">
    <source>
        <dbReference type="EMBL" id="KAJ5378642.1"/>
    </source>
</evidence>
<evidence type="ECO:0000256" key="8">
    <source>
        <dbReference type="RuleBase" id="RU000675"/>
    </source>
</evidence>
<dbReference type="InterPro" id="IPR019801">
    <property type="entry name" value="Glyco_hydro_35_CS"/>
</dbReference>
<keyword evidence="5 8" id="KW-0378">Hydrolase</keyword>
<dbReference type="InterPro" id="IPR025972">
    <property type="entry name" value="BetaGal_dom3"/>
</dbReference>
<dbReference type="SMART" id="SM01029">
    <property type="entry name" value="BetaGal_dom2"/>
    <property type="match status" value="1"/>
</dbReference>
<dbReference type="InterPro" id="IPR001944">
    <property type="entry name" value="Glycoside_Hdrlase_35"/>
</dbReference>
<feature type="chain" id="PRO_5040797610" description="Beta-galactosidase" evidence="10">
    <location>
        <begin position="27"/>
        <end position="1011"/>
    </location>
</feature>
<dbReference type="FunFam" id="2.102.20.10:FF:000001">
    <property type="entry name" value="Beta-galactosidase A"/>
    <property type="match status" value="1"/>
</dbReference>
<dbReference type="SUPFAM" id="SSF117100">
    <property type="entry name" value="Beta-galactosidase LacA, domain 3"/>
    <property type="match status" value="1"/>
</dbReference>
<dbReference type="Pfam" id="PF10435">
    <property type="entry name" value="BetaGal_dom2"/>
    <property type="match status" value="1"/>
</dbReference>
<accession>A0A9W9VE47</accession>
<feature type="signal peptide" evidence="10">
    <location>
        <begin position="1"/>
        <end position="26"/>
    </location>
</feature>
<dbReference type="Gene3D" id="2.60.120.260">
    <property type="entry name" value="Galactose-binding domain-like"/>
    <property type="match status" value="2"/>
</dbReference>
<gene>
    <name evidence="12" type="ORF">N7509_011761</name>
</gene>
<evidence type="ECO:0000256" key="5">
    <source>
        <dbReference type="ARBA" id="ARBA00022801"/>
    </source>
</evidence>
<dbReference type="GeneID" id="81375378"/>
<dbReference type="FunFam" id="3.20.20.80:FF:000040">
    <property type="entry name" value="Beta-galactosidase A"/>
    <property type="match status" value="1"/>
</dbReference>
<dbReference type="Pfam" id="PF13363">
    <property type="entry name" value="BetaGal_dom3"/>
    <property type="match status" value="1"/>
</dbReference>
<feature type="domain" description="Beta-galactosidase" evidence="11">
    <location>
        <begin position="409"/>
        <end position="586"/>
    </location>
</feature>
<dbReference type="AlphaFoldDB" id="A0A9W9VE47"/>
<evidence type="ECO:0000259" key="11">
    <source>
        <dbReference type="SMART" id="SM01029"/>
    </source>
</evidence>
<dbReference type="PRINTS" id="PR00742">
    <property type="entry name" value="GLHYDRLASE35"/>
</dbReference>
<dbReference type="SUPFAM" id="SSF51445">
    <property type="entry name" value="(Trans)glycosidases"/>
    <property type="match status" value="1"/>
</dbReference>
<dbReference type="Gene3D" id="2.60.390.10">
    <property type="entry name" value="Beta-galactosidase, domain 3"/>
    <property type="match status" value="1"/>
</dbReference>
<dbReference type="PROSITE" id="PS01182">
    <property type="entry name" value="GLYCOSYL_HYDROL_F35"/>
    <property type="match status" value="1"/>
</dbReference>
<dbReference type="Gene3D" id="3.20.20.80">
    <property type="entry name" value="Glycosidases"/>
    <property type="match status" value="1"/>
</dbReference>
<proteinExistence type="inferred from homology"/>
<dbReference type="InterPro" id="IPR008979">
    <property type="entry name" value="Galactose-bd-like_sf"/>
</dbReference>
<dbReference type="InterPro" id="IPR017853">
    <property type="entry name" value="GH"/>
</dbReference>
<keyword evidence="6" id="KW-0325">Glycoprotein</keyword>
<dbReference type="InterPro" id="IPR025300">
    <property type="entry name" value="BetaGal_jelly_roll_dom"/>
</dbReference>
<dbReference type="EC" id="3.2.1.23" evidence="3 8"/>
<reference evidence="12" key="1">
    <citation type="submission" date="2022-12" db="EMBL/GenBank/DDBJ databases">
        <authorList>
            <person name="Petersen C."/>
        </authorList>
    </citation>
    <scope>NUCLEOTIDE SEQUENCE</scope>
    <source>
        <strain evidence="12">IBT 29677</strain>
    </source>
</reference>
<keyword evidence="7 8" id="KW-0326">Glycosidase</keyword>
<evidence type="ECO:0000256" key="3">
    <source>
        <dbReference type="ARBA" id="ARBA00012756"/>
    </source>
</evidence>
<dbReference type="Pfam" id="PF13364">
    <property type="entry name" value="BetaGal_ABD2"/>
    <property type="match status" value="2"/>
</dbReference>
<dbReference type="SUPFAM" id="SSF49785">
    <property type="entry name" value="Galactose-binding domain-like"/>
    <property type="match status" value="2"/>
</dbReference>
<evidence type="ECO:0000256" key="9">
    <source>
        <dbReference type="RuleBase" id="RU003679"/>
    </source>
</evidence>
<evidence type="ECO:0000256" key="2">
    <source>
        <dbReference type="ARBA" id="ARBA00009809"/>
    </source>
</evidence>
<dbReference type="InterPro" id="IPR018954">
    <property type="entry name" value="Betagal_dom2"/>
</dbReference>
<dbReference type="EMBL" id="JAPZBU010000011">
    <property type="protein sequence ID" value="KAJ5378642.1"/>
    <property type="molecule type" value="Genomic_DNA"/>
</dbReference>
<reference evidence="12" key="2">
    <citation type="journal article" date="2023" name="IMA Fungus">
        <title>Comparative genomic study of the Penicillium genus elucidates a diverse pangenome and 15 lateral gene transfer events.</title>
        <authorList>
            <person name="Petersen C."/>
            <person name="Sorensen T."/>
            <person name="Nielsen M.R."/>
            <person name="Sondergaard T.E."/>
            <person name="Sorensen J.L."/>
            <person name="Fitzpatrick D.A."/>
            <person name="Frisvad J.C."/>
            <person name="Nielsen K.L."/>
        </authorList>
    </citation>
    <scope>NUCLEOTIDE SEQUENCE</scope>
    <source>
        <strain evidence="12">IBT 29677</strain>
    </source>
</reference>
<dbReference type="SUPFAM" id="SSF51011">
    <property type="entry name" value="Glycosyl hydrolase domain"/>
    <property type="match status" value="1"/>
</dbReference>
<dbReference type="InterPro" id="IPR031330">
    <property type="entry name" value="Gly_Hdrlase_35_cat"/>
</dbReference>
<dbReference type="RefSeq" id="XP_056482428.1">
    <property type="nucleotide sequence ID" value="XM_056636398.1"/>
</dbReference>
<evidence type="ECO:0000256" key="7">
    <source>
        <dbReference type="ARBA" id="ARBA00023295"/>
    </source>
</evidence>
<protein>
    <recommendedName>
        <fullName evidence="3 8">Beta-galactosidase</fullName>
        <ecNumber evidence="3 8">3.2.1.23</ecNumber>
    </recommendedName>
</protein>
<evidence type="ECO:0000256" key="10">
    <source>
        <dbReference type="SAM" id="SignalP"/>
    </source>
</evidence>
<organism evidence="12 13">
    <name type="scientific">Penicillium cosmopolitanum</name>
    <dbReference type="NCBI Taxonomy" id="1131564"/>
    <lineage>
        <taxon>Eukaryota</taxon>
        <taxon>Fungi</taxon>
        <taxon>Dikarya</taxon>
        <taxon>Ascomycota</taxon>
        <taxon>Pezizomycotina</taxon>
        <taxon>Eurotiomycetes</taxon>
        <taxon>Eurotiomycetidae</taxon>
        <taxon>Eurotiales</taxon>
        <taxon>Aspergillaceae</taxon>
        <taxon>Penicillium</taxon>
    </lineage>
</organism>
<evidence type="ECO:0000256" key="6">
    <source>
        <dbReference type="ARBA" id="ARBA00023180"/>
    </source>
</evidence>
<dbReference type="Gene3D" id="2.102.20.10">
    <property type="entry name" value="Beta-galactosidase, domain 2"/>
    <property type="match status" value="1"/>
</dbReference>
<dbReference type="GO" id="GO:0005975">
    <property type="term" value="P:carbohydrate metabolic process"/>
    <property type="evidence" value="ECO:0007669"/>
    <property type="project" value="InterPro"/>
</dbReference>
<dbReference type="OrthoDB" id="1657402at2759"/>
<evidence type="ECO:0000256" key="1">
    <source>
        <dbReference type="ARBA" id="ARBA00001412"/>
    </source>
</evidence>
<dbReference type="InterPro" id="IPR037110">
    <property type="entry name" value="Betagal_dom2_sf"/>
</dbReference>
<keyword evidence="4 10" id="KW-0732">Signal</keyword>
<comment type="caution">
    <text evidence="12">The sequence shown here is derived from an EMBL/GenBank/DDBJ whole genome shotgun (WGS) entry which is preliminary data.</text>
</comment>
<evidence type="ECO:0000256" key="4">
    <source>
        <dbReference type="ARBA" id="ARBA00022729"/>
    </source>
</evidence>
<dbReference type="PANTHER" id="PTHR23421">
    <property type="entry name" value="BETA-GALACTOSIDASE RELATED"/>
    <property type="match status" value="1"/>
</dbReference>
<dbReference type="GO" id="GO:0004565">
    <property type="term" value="F:beta-galactosidase activity"/>
    <property type="evidence" value="ECO:0007669"/>
    <property type="project" value="UniProtKB-EC"/>
</dbReference>
<dbReference type="Proteomes" id="UP001147747">
    <property type="component" value="Unassembled WGS sequence"/>
</dbReference>
<sequence length="1011" mass="112276">MRPNFIFNFCILSALLASQPRRLIFAKANELKQVVPTQDLVTWDQYSLLVRGERIILLSGEFHPFRLPSPGLWLDIFQKVRALGYSAVSFYLDWALIEHERGKVRIEGVFDLDEFFAAAGQAGVYLIARPGPYINSEVSGGGFPGWLSRLPGRLRSTDADYLDAITPYIKATGERISSAQITNGGPVILFQPENEYTLCLNTTEYTQINNMTLDGIDSSCLDKEYMAYVQKEYRKAGITVPYIINDAFSVGNFGPGTGVGAGDIYSFDSYPLGWAFAPPDASDWSALLNPLSMYNFTIHSRIAPGSPMSISEFQGGVPDPWGGPGVEQAASYINAEFARVFYKLNYGFRTAIQNIYMLFGGTNWGNLGHPGGHTSYDVGAGISENRLVHREKYSEMKLQAAFLQASPSYLLSQPDNGTSGVHTDTRALVVTRLTGSPTDLYIVRHSDMTSIDRISYRLRVSSSIGNLILPQMGGRLSLNGRDSKFHVVDYDVGGINLIYSTAEIFTWKKSSERITLVLYGGEHELHEFALPIEFGAHRHVEGKGVEVHLTKSAIVVQWYVQPGRRVITFGDGLEIHLLWRNEAYNYWVLDLPIPGTLGLYSSPSRADKSVIVKGGYLLRNASISGQILRLNGDINSTTEIEVISAPTRITGLEFNGRAIKTSLRSHRTVGIVDYDPPSLNLPDLESLEWRYIDSLPELDAFFDDRDWTPCKQASTHNTRNLSTPTSLYAGDYGYHTGSLLYRGSFIADGSESFIYLLTEGGYAYGHSVWLNSTYLGSWSGTDAEMFHNQTLAFPEELKANCPYVLTILIDHMGLDLNFVTNVQTMKDPRGIMDFEWSRDKSDISWKMTGNLGGGEIPRHQPQGLHLPGAPIHNWKKKSPLDGISKPGVGFFVAQFGLNIPQGYDVPMSVVFTNSTKQASSTPYTFRSQLFVNGWQFGKYVNHIGPQIRFPVPEGILNYNGINTIAISIWSMDAGSVKLDGIHLESDAVLLSGYVKPSFVEAEGYRERDMAN</sequence>